<dbReference type="AlphaFoldDB" id="A0A8J8SZ30"/>
<evidence type="ECO:0000313" key="2">
    <source>
        <dbReference type="Proteomes" id="UP000785679"/>
    </source>
</evidence>
<organism evidence="1 2">
    <name type="scientific">Halteria grandinella</name>
    <dbReference type="NCBI Taxonomy" id="5974"/>
    <lineage>
        <taxon>Eukaryota</taxon>
        <taxon>Sar</taxon>
        <taxon>Alveolata</taxon>
        <taxon>Ciliophora</taxon>
        <taxon>Intramacronucleata</taxon>
        <taxon>Spirotrichea</taxon>
        <taxon>Stichotrichia</taxon>
        <taxon>Sporadotrichida</taxon>
        <taxon>Halteriidae</taxon>
        <taxon>Halteria</taxon>
    </lineage>
</organism>
<keyword evidence="2" id="KW-1185">Reference proteome</keyword>
<sequence length="66" mass="7615">MNPLSAYEQHRLHPVYFFQAYEKKVDAPSEISSIFASSESYQPISHGKLLAGDILENKRLVTRLYE</sequence>
<protein>
    <submittedName>
        <fullName evidence="1">Uncharacterized protein</fullName>
    </submittedName>
</protein>
<evidence type="ECO:0000313" key="1">
    <source>
        <dbReference type="EMBL" id="TNV75558.1"/>
    </source>
</evidence>
<accession>A0A8J8SZ30</accession>
<dbReference type="Proteomes" id="UP000785679">
    <property type="component" value="Unassembled WGS sequence"/>
</dbReference>
<gene>
    <name evidence="1" type="ORF">FGO68_gene13272</name>
</gene>
<dbReference type="EMBL" id="RRYP01015313">
    <property type="protein sequence ID" value="TNV75558.1"/>
    <property type="molecule type" value="Genomic_DNA"/>
</dbReference>
<proteinExistence type="predicted"/>
<reference evidence="1" key="1">
    <citation type="submission" date="2019-06" db="EMBL/GenBank/DDBJ databases">
        <authorList>
            <person name="Zheng W."/>
        </authorList>
    </citation>
    <scope>NUCLEOTIDE SEQUENCE</scope>
    <source>
        <strain evidence="1">QDHG01</strain>
    </source>
</reference>
<name>A0A8J8SZ30_HALGN</name>
<comment type="caution">
    <text evidence="1">The sequence shown here is derived from an EMBL/GenBank/DDBJ whole genome shotgun (WGS) entry which is preliminary data.</text>
</comment>